<gene>
    <name evidence="4" type="ORF">P0082_06595</name>
</gene>
<feature type="transmembrane region" description="Helical" evidence="2">
    <location>
        <begin position="20"/>
        <end position="37"/>
    </location>
</feature>
<feature type="domain" description="LysM" evidence="3">
    <location>
        <begin position="181"/>
        <end position="232"/>
    </location>
</feature>
<dbReference type="EMBL" id="CP123443">
    <property type="protein sequence ID" value="WGK68150.1"/>
    <property type="molecule type" value="Genomic_DNA"/>
</dbReference>
<keyword evidence="2" id="KW-0812">Transmembrane</keyword>
<evidence type="ECO:0000256" key="2">
    <source>
        <dbReference type="SAM" id="Phobius"/>
    </source>
</evidence>
<keyword evidence="5" id="KW-1185">Reference proteome</keyword>
<keyword evidence="2" id="KW-0472">Membrane</keyword>
<organism evidence="4 5">
    <name type="scientific">Candidatus Haliotispira prima</name>
    <dbReference type="NCBI Taxonomy" id="3034016"/>
    <lineage>
        <taxon>Bacteria</taxon>
        <taxon>Pseudomonadati</taxon>
        <taxon>Spirochaetota</taxon>
        <taxon>Spirochaetia</taxon>
        <taxon>Spirochaetales</taxon>
        <taxon>Spirochaetaceae</taxon>
        <taxon>Candidatus Haliotispira</taxon>
    </lineage>
</organism>
<evidence type="ECO:0000313" key="5">
    <source>
        <dbReference type="Proteomes" id="UP001228690"/>
    </source>
</evidence>
<evidence type="ECO:0000259" key="3">
    <source>
        <dbReference type="PROSITE" id="PS51782"/>
    </source>
</evidence>
<feature type="compositionally biased region" description="Basic and acidic residues" evidence="1">
    <location>
        <begin position="129"/>
        <end position="146"/>
    </location>
</feature>
<dbReference type="Gene3D" id="3.10.350.10">
    <property type="entry name" value="LysM domain"/>
    <property type="match status" value="1"/>
</dbReference>
<dbReference type="PROSITE" id="PS51782">
    <property type="entry name" value="LYSM"/>
    <property type="match status" value="1"/>
</dbReference>
<dbReference type="Proteomes" id="UP001228690">
    <property type="component" value="Chromosome"/>
</dbReference>
<name>A0ABY8MDU1_9SPIO</name>
<keyword evidence="2" id="KW-1133">Transmembrane helix</keyword>
<accession>A0ABY8MDU1</accession>
<protein>
    <recommendedName>
        <fullName evidence="3">LysM domain-containing protein</fullName>
    </recommendedName>
</protein>
<dbReference type="InterPro" id="IPR036779">
    <property type="entry name" value="LysM_dom_sf"/>
</dbReference>
<sequence>MNNTGAREGSVNIQLQRMMVVLFLVLTIIAVTVLFWLPENNDSGRILVAKESASDGLLDLESENKAEDRISGLDSEGAESEPVPAELELVRTDDAFDGSGQAELELLADERELRRERDPADYLVAGAVRSEEPKSSDDTAKNHEPAPDSAPMAVGAAKRKAPAGDGGYTYDVMGNKRAHVSDHTVRKNDWFSTITGRYWDDLFMWPDLYTMNSGNLSSANPDLIFPGEKVSIYESLTADGNFSEEDRSTLLSAYLKVYKIYKQVGESKDLAAVRLLASAVRYDENFLENYSGVIAPKDKEMAHDLIREQKFLD</sequence>
<evidence type="ECO:0000313" key="4">
    <source>
        <dbReference type="EMBL" id="WGK68150.1"/>
    </source>
</evidence>
<feature type="region of interest" description="Disordered" evidence="1">
    <location>
        <begin position="125"/>
        <end position="160"/>
    </location>
</feature>
<evidence type="ECO:0000256" key="1">
    <source>
        <dbReference type="SAM" id="MobiDB-lite"/>
    </source>
</evidence>
<proteinExistence type="predicted"/>
<reference evidence="4 5" key="1">
    <citation type="submission" date="2023-04" db="EMBL/GenBank/DDBJ databases">
        <title>Spirochaete genome identified in red abalone sample constitutes a novel genus.</title>
        <authorList>
            <person name="Sharma S.P."/>
            <person name="Purcell C.M."/>
            <person name="Hyde J.R."/>
            <person name="Severin A.J."/>
        </authorList>
    </citation>
    <scope>NUCLEOTIDE SEQUENCE [LARGE SCALE GENOMIC DNA]</scope>
    <source>
        <strain evidence="4 5">SP-2023</strain>
    </source>
</reference>
<dbReference type="RefSeq" id="WP_326926317.1">
    <property type="nucleotide sequence ID" value="NZ_CP123443.1"/>
</dbReference>
<dbReference type="InterPro" id="IPR018392">
    <property type="entry name" value="LysM"/>
</dbReference>